<dbReference type="Pfam" id="PF02028">
    <property type="entry name" value="BCCT"/>
    <property type="match status" value="1"/>
</dbReference>
<keyword evidence="3" id="KW-0813">Transport</keyword>
<feature type="transmembrane region" description="Helical" evidence="9">
    <location>
        <begin position="147"/>
        <end position="165"/>
    </location>
</feature>
<dbReference type="PANTHER" id="PTHR30047:SF7">
    <property type="entry name" value="HIGH-AFFINITY CHOLINE TRANSPORT PROTEIN"/>
    <property type="match status" value="1"/>
</dbReference>
<reference evidence="10" key="1">
    <citation type="submission" date="2020-02" db="EMBL/GenBank/DDBJ databases">
        <authorList>
            <person name="Meier V. D."/>
        </authorList>
    </citation>
    <scope>NUCLEOTIDE SEQUENCE</scope>
    <source>
        <strain evidence="10">AVDCRST_MAG12</strain>
    </source>
</reference>
<evidence type="ECO:0000256" key="8">
    <source>
        <dbReference type="SAM" id="MobiDB-lite"/>
    </source>
</evidence>
<dbReference type="NCBIfam" id="TIGR00842">
    <property type="entry name" value="bcct"/>
    <property type="match status" value="1"/>
</dbReference>
<dbReference type="GO" id="GO:0005886">
    <property type="term" value="C:plasma membrane"/>
    <property type="evidence" value="ECO:0007669"/>
    <property type="project" value="UniProtKB-SubCell"/>
</dbReference>
<keyword evidence="7 9" id="KW-0472">Membrane</keyword>
<organism evidence="10">
    <name type="scientific">uncultured Rubrobacteraceae bacterium</name>
    <dbReference type="NCBI Taxonomy" id="349277"/>
    <lineage>
        <taxon>Bacteria</taxon>
        <taxon>Bacillati</taxon>
        <taxon>Actinomycetota</taxon>
        <taxon>Rubrobacteria</taxon>
        <taxon>Rubrobacterales</taxon>
        <taxon>Rubrobacteraceae</taxon>
        <taxon>environmental samples</taxon>
    </lineage>
</organism>
<evidence type="ECO:0000256" key="1">
    <source>
        <dbReference type="ARBA" id="ARBA00004651"/>
    </source>
</evidence>
<evidence type="ECO:0000256" key="5">
    <source>
        <dbReference type="ARBA" id="ARBA00022692"/>
    </source>
</evidence>
<feature type="compositionally biased region" description="Basic and acidic residues" evidence="8">
    <location>
        <begin position="542"/>
        <end position="551"/>
    </location>
</feature>
<evidence type="ECO:0000256" key="6">
    <source>
        <dbReference type="ARBA" id="ARBA00022989"/>
    </source>
</evidence>
<dbReference type="InterPro" id="IPR000060">
    <property type="entry name" value="BCCT_transptr"/>
</dbReference>
<keyword evidence="6 9" id="KW-1133">Transmembrane helix</keyword>
<evidence type="ECO:0000313" key="10">
    <source>
        <dbReference type="EMBL" id="CAA9464718.1"/>
    </source>
</evidence>
<feature type="transmembrane region" description="Helical" evidence="9">
    <location>
        <begin position="321"/>
        <end position="339"/>
    </location>
</feature>
<feature type="transmembrane region" description="Helical" evidence="9">
    <location>
        <begin position="351"/>
        <end position="374"/>
    </location>
</feature>
<feature type="transmembrane region" description="Helical" evidence="9">
    <location>
        <begin position="474"/>
        <end position="502"/>
    </location>
</feature>
<feature type="transmembrane region" description="Helical" evidence="9">
    <location>
        <begin position="91"/>
        <end position="112"/>
    </location>
</feature>
<keyword evidence="5 9" id="KW-0812">Transmembrane</keyword>
<feature type="transmembrane region" description="Helical" evidence="9">
    <location>
        <begin position="12"/>
        <end position="39"/>
    </location>
</feature>
<feature type="transmembrane region" description="Helical" evidence="9">
    <location>
        <begin position="394"/>
        <end position="424"/>
    </location>
</feature>
<name>A0A6J4R5K4_9ACTN</name>
<dbReference type="EMBL" id="CADCVK010000023">
    <property type="protein sequence ID" value="CAA9464718.1"/>
    <property type="molecule type" value="Genomic_DNA"/>
</dbReference>
<dbReference type="AlphaFoldDB" id="A0A6J4R5K4"/>
<feature type="transmembrane region" description="Helical" evidence="9">
    <location>
        <begin position="266"/>
        <end position="286"/>
    </location>
</feature>
<feature type="transmembrane region" description="Helical" evidence="9">
    <location>
        <begin position="231"/>
        <end position="254"/>
    </location>
</feature>
<keyword evidence="4" id="KW-1003">Cell membrane</keyword>
<sequence length="551" mass="58894">MQRPASPGVDPVVFWVAAVLSAVFVAWGVFFAESLAAIFDSVLFGFLVPNFGWVFILSSFGFLAFSLYLAFSRYGRIRLGADDEQPEFRTVSWVAMMFSAGMGIGLMFFGVAEPMTHMGAPPGGAAEANTRGAAQVAMEYSYFHWAFHPWAIYAVMGLALAYFTFRKGMPNLISTAFHPLLGDRVYGPMGKAIDILAIFATLFGSATSLGLGALQINEGLDVLFGFGGRDAVGLAIVVIAVLTLCFIVSAISGVHRGIQWLSNTNMVLALFLLFFLFVVGPTVFILDTFVQSIGGYMANLIPMSFRTASYGDSEFVSGWTIFYWAWWISWAPFVGTFIARISRGRTIREFVIGVILAPSVVSFVWFAVLGGAAINLQLSGTANIADAVAESQPAALFATLGAFPLSGLMSFIAIVLVALFFISGADAAAMVMGMLSSKGDLNPRAWTVVVWGVFTGAAAAICLLAGALQGSVDAAITALQSVAIASAAPFVLILIGLCFSLFKSLRAERLPDRIPRPSAPEPGRAMSRPSGAPNPQQMSAEGPHERDQRRT</sequence>
<evidence type="ECO:0000256" key="2">
    <source>
        <dbReference type="ARBA" id="ARBA00005658"/>
    </source>
</evidence>
<proteinExistence type="inferred from homology"/>
<feature type="region of interest" description="Disordered" evidence="8">
    <location>
        <begin position="512"/>
        <end position="551"/>
    </location>
</feature>
<comment type="subcellular location">
    <subcellularLocation>
        <location evidence="1">Cell membrane</location>
        <topology evidence="1">Multi-pass membrane protein</topology>
    </subcellularLocation>
</comment>
<evidence type="ECO:0000256" key="3">
    <source>
        <dbReference type="ARBA" id="ARBA00022448"/>
    </source>
</evidence>
<evidence type="ECO:0000256" key="4">
    <source>
        <dbReference type="ARBA" id="ARBA00022475"/>
    </source>
</evidence>
<protein>
    <submittedName>
        <fullName evidence="10">Glycine betaine transporter OpuD</fullName>
    </submittedName>
</protein>
<evidence type="ECO:0000256" key="9">
    <source>
        <dbReference type="SAM" id="Phobius"/>
    </source>
</evidence>
<dbReference type="GO" id="GO:0022857">
    <property type="term" value="F:transmembrane transporter activity"/>
    <property type="evidence" value="ECO:0007669"/>
    <property type="project" value="InterPro"/>
</dbReference>
<evidence type="ECO:0000256" key="7">
    <source>
        <dbReference type="ARBA" id="ARBA00023136"/>
    </source>
</evidence>
<feature type="transmembrane region" description="Helical" evidence="9">
    <location>
        <begin position="192"/>
        <end position="211"/>
    </location>
</feature>
<gene>
    <name evidence="10" type="ORF">AVDCRST_MAG12-179</name>
</gene>
<comment type="similarity">
    <text evidence="2">Belongs to the BCCT transporter (TC 2.A.15) family.</text>
</comment>
<accession>A0A6J4R5K4</accession>
<dbReference type="InterPro" id="IPR018093">
    <property type="entry name" value="BCCT_CS"/>
</dbReference>
<feature type="transmembrane region" description="Helical" evidence="9">
    <location>
        <begin position="51"/>
        <end position="71"/>
    </location>
</feature>
<dbReference type="PROSITE" id="PS01303">
    <property type="entry name" value="BCCT"/>
    <property type="match status" value="1"/>
</dbReference>
<feature type="transmembrane region" description="Helical" evidence="9">
    <location>
        <begin position="445"/>
        <end position="468"/>
    </location>
</feature>
<dbReference type="PANTHER" id="PTHR30047">
    <property type="entry name" value="HIGH-AFFINITY CHOLINE TRANSPORT PROTEIN-RELATED"/>
    <property type="match status" value="1"/>
</dbReference>